<evidence type="ECO:0000256" key="7">
    <source>
        <dbReference type="ARBA" id="ARBA00023136"/>
    </source>
</evidence>
<dbReference type="InterPro" id="IPR008984">
    <property type="entry name" value="SMAD_FHA_dom_sf"/>
</dbReference>
<dbReference type="Gene3D" id="2.60.200.20">
    <property type="match status" value="2"/>
</dbReference>
<dbReference type="InterPro" id="IPR050352">
    <property type="entry name" value="ABCG_transporters"/>
</dbReference>
<keyword evidence="12" id="KW-1185">Reference proteome</keyword>
<dbReference type="Proteomes" id="UP001524499">
    <property type="component" value="Unassembled WGS sequence"/>
</dbReference>
<keyword evidence="7 8" id="KW-0472">Membrane</keyword>
<evidence type="ECO:0000256" key="8">
    <source>
        <dbReference type="SAM" id="Phobius"/>
    </source>
</evidence>
<evidence type="ECO:0000256" key="1">
    <source>
        <dbReference type="ARBA" id="ARBA00004141"/>
    </source>
</evidence>
<evidence type="ECO:0000256" key="3">
    <source>
        <dbReference type="ARBA" id="ARBA00022692"/>
    </source>
</evidence>
<dbReference type="PROSITE" id="PS00211">
    <property type="entry name" value="ABC_TRANSPORTER_1"/>
    <property type="match status" value="1"/>
</dbReference>
<sequence>MIGQFGTIEFHSSLSRKKITRRMNIRENLTAGSGGDLVLDGPDVGRTHLSIAFDDNGFQIAPIGNAPVSINGKPIHQASTVIDGDWLALGTTLFQIRLPEQSATTRPTSPHRTEPVAAYPSKSSILTMGRSPQCDFPLPSPLVSREHARIVSSSDNIFIEDLGSTNGTFVNGKRLERRVALHKGDRVCIGSFAFVFTGDELKPSDLSGRVRVVVKGLYKEVIDHASRQRKRLLDDINLVIEPGEFVVLFGTSGSGKSTLLDAMNGRRPATGGHVLYNDTDLYSSFDSFRASIGYVPQQDIVHRKIVTDRALTYTAKLRLPKDTDATEIHNHIRRVLEKVKLTDKARAPIDTPAPLSGGQLKRVSLAVELVANPNILFLDEATSGLDAGTDKHMMKLFAELANDAKTVVCVTHSLENIDVCDLVVLLHKGRLVYFGPPREACAYFGLERLSGVYDLLEDESVSPSEWAERYRASDLYAQYVAGRMRKSADFPDGAGQTTPKKSWFGCDFRQASTLTLRYVDLVLADRKNLMILLLQAPLIAVLLGLVCSLEGDEVVRARLEGTIAFLLILSAIWFGTLNSAREVVKELPIYLRERSVNLGIAPYLLSKLLPLAILCLLQCLMLLGIVHGMLSLSFSLPGSLAALFLAAFSATCMGLAVSAFVDSNDKAIAIAPILLVPQVVLSNAVVPLGKVSLWVAKSSMISFWALDAMKNTLPEKTLALKDLAGNTAVALSENLQHDLSMVGLLGLAFIAVAVTGLKRKDRPA</sequence>
<keyword evidence="5 11" id="KW-0067">ATP-binding</keyword>
<reference evidence="11 12" key="1">
    <citation type="submission" date="2022-07" db="EMBL/GenBank/DDBJ databases">
        <title>Methylomonas rivi sp. nov., Methylomonas rosea sp. nov., Methylomonas aureus sp. nov. and Methylomonas subterranea sp. nov., four novel methanotrophs isolated from a freshwater creek and the deep terrestrial subsurface.</title>
        <authorList>
            <person name="Abin C."/>
            <person name="Sankaranarayanan K."/>
            <person name="Garner C."/>
            <person name="Sindelar R."/>
            <person name="Kotary K."/>
            <person name="Garner R."/>
            <person name="Barclay S."/>
            <person name="Lawson P."/>
            <person name="Krumholz L."/>
        </authorList>
    </citation>
    <scope>NUCLEOTIDE SEQUENCE [LARGE SCALE GENOMIC DNA]</scope>
    <source>
        <strain evidence="11 12">SURF-2</strain>
    </source>
</reference>
<dbReference type="RefSeq" id="WP_256602563.1">
    <property type="nucleotide sequence ID" value="NZ_JANIBJ010000019.1"/>
</dbReference>
<evidence type="ECO:0000313" key="11">
    <source>
        <dbReference type="EMBL" id="MCQ8104762.1"/>
    </source>
</evidence>
<dbReference type="InterPro" id="IPR000253">
    <property type="entry name" value="FHA_dom"/>
</dbReference>
<comment type="subcellular location">
    <subcellularLocation>
        <location evidence="1">Membrane</location>
        <topology evidence="1">Multi-pass membrane protein</topology>
    </subcellularLocation>
</comment>
<protein>
    <submittedName>
        <fullName evidence="11">ATP-binding cassette domain-containing protein</fullName>
    </submittedName>
</protein>
<dbReference type="InterPro" id="IPR017871">
    <property type="entry name" value="ABC_transporter-like_CS"/>
</dbReference>
<evidence type="ECO:0000313" key="12">
    <source>
        <dbReference type="Proteomes" id="UP001524499"/>
    </source>
</evidence>
<keyword evidence="3 8" id="KW-0812">Transmembrane</keyword>
<dbReference type="SMART" id="SM00240">
    <property type="entry name" value="FHA"/>
    <property type="match status" value="2"/>
</dbReference>
<dbReference type="Pfam" id="PF00005">
    <property type="entry name" value="ABC_tran"/>
    <property type="match status" value="1"/>
</dbReference>
<dbReference type="InterPro" id="IPR027417">
    <property type="entry name" value="P-loop_NTPase"/>
</dbReference>
<proteinExistence type="predicted"/>
<evidence type="ECO:0000256" key="4">
    <source>
        <dbReference type="ARBA" id="ARBA00022741"/>
    </source>
</evidence>
<dbReference type="InterPro" id="IPR003593">
    <property type="entry name" value="AAA+_ATPase"/>
</dbReference>
<dbReference type="PANTHER" id="PTHR48041">
    <property type="entry name" value="ABC TRANSPORTER G FAMILY MEMBER 28"/>
    <property type="match status" value="1"/>
</dbReference>
<dbReference type="CDD" id="cd00060">
    <property type="entry name" value="FHA"/>
    <property type="match status" value="2"/>
</dbReference>
<dbReference type="Gene3D" id="3.40.50.300">
    <property type="entry name" value="P-loop containing nucleotide triphosphate hydrolases"/>
    <property type="match status" value="1"/>
</dbReference>
<gene>
    <name evidence="11" type="ORF">NP590_11650</name>
</gene>
<evidence type="ECO:0000259" key="9">
    <source>
        <dbReference type="PROSITE" id="PS50006"/>
    </source>
</evidence>
<feature type="domain" description="FHA" evidence="9">
    <location>
        <begin position="126"/>
        <end position="175"/>
    </location>
</feature>
<accession>A0ABT1TI53</accession>
<keyword evidence="6 8" id="KW-1133">Transmembrane helix</keyword>
<dbReference type="InterPro" id="IPR013525">
    <property type="entry name" value="ABC2_TM"/>
</dbReference>
<feature type="transmembrane region" description="Helical" evidence="8">
    <location>
        <begin position="667"/>
        <end position="686"/>
    </location>
</feature>
<feature type="transmembrane region" description="Helical" evidence="8">
    <location>
        <begin position="600"/>
        <end position="626"/>
    </location>
</feature>
<dbReference type="SMART" id="SM00382">
    <property type="entry name" value="AAA"/>
    <property type="match status" value="1"/>
</dbReference>
<comment type="caution">
    <text evidence="11">The sequence shown here is derived from an EMBL/GenBank/DDBJ whole genome shotgun (WGS) entry which is preliminary data.</text>
</comment>
<dbReference type="Pfam" id="PF01061">
    <property type="entry name" value="ABC2_membrane"/>
    <property type="match status" value="1"/>
</dbReference>
<dbReference type="GO" id="GO:0005524">
    <property type="term" value="F:ATP binding"/>
    <property type="evidence" value="ECO:0007669"/>
    <property type="project" value="UniProtKB-KW"/>
</dbReference>
<dbReference type="SUPFAM" id="SSF52540">
    <property type="entry name" value="P-loop containing nucleoside triphosphate hydrolases"/>
    <property type="match status" value="1"/>
</dbReference>
<dbReference type="EMBL" id="JANIBJ010000019">
    <property type="protein sequence ID" value="MCQ8104762.1"/>
    <property type="molecule type" value="Genomic_DNA"/>
</dbReference>
<keyword evidence="4" id="KW-0547">Nucleotide-binding</keyword>
<evidence type="ECO:0000256" key="6">
    <source>
        <dbReference type="ARBA" id="ARBA00022989"/>
    </source>
</evidence>
<name>A0ABT1TI53_9GAMM</name>
<evidence type="ECO:0000256" key="2">
    <source>
        <dbReference type="ARBA" id="ARBA00022448"/>
    </source>
</evidence>
<feature type="domain" description="ABC transporter" evidence="10">
    <location>
        <begin position="212"/>
        <end position="453"/>
    </location>
</feature>
<dbReference type="PROSITE" id="PS50893">
    <property type="entry name" value="ABC_TRANSPORTER_2"/>
    <property type="match status" value="1"/>
</dbReference>
<keyword evidence="2" id="KW-0813">Transport</keyword>
<evidence type="ECO:0000259" key="10">
    <source>
        <dbReference type="PROSITE" id="PS50893"/>
    </source>
</evidence>
<dbReference type="SUPFAM" id="SSF49879">
    <property type="entry name" value="SMAD/FHA domain"/>
    <property type="match status" value="2"/>
</dbReference>
<feature type="transmembrane region" description="Helical" evidence="8">
    <location>
        <begin position="638"/>
        <end position="661"/>
    </location>
</feature>
<feature type="transmembrane region" description="Helical" evidence="8">
    <location>
        <begin position="561"/>
        <end position="580"/>
    </location>
</feature>
<organism evidence="11 12">
    <name type="scientific">Methylomonas subterranea</name>
    <dbReference type="NCBI Taxonomy" id="2952225"/>
    <lineage>
        <taxon>Bacteria</taxon>
        <taxon>Pseudomonadati</taxon>
        <taxon>Pseudomonadota</taxon>
        <taxon>Gammaproteobacteria</taxon>
        <taxon>Methylococcales</taxon>
        <taxon>Methylococcaceae</taxon>
        <taxon>Methylomonas</taxon>
    </lineage>
</organism>
<evidence type="ECO:0000256" key="5">
    <source>
        <dbReference type="ARBA" id="ARBA00022840"/>
    </source>
</evidence>
<dbReference type="PANTHER" id="PTHR48041:SF139">
    <property type="entry name" value="PROTEIN SCARLET"/>
    <property type="match status" value="1"/>
</dbReference>
<dbReference type="PROSITE" id="PS50006">
    <property type="entry name" value="FHA_DOMAIN"/>
    <property type="match status" value="1"/>
</dbReference>
<dbReference type="InterPro" id="IPR003439">
    <property type="entry name" value="ABC_transporter-like_ATP-bd"/>
</dbReference>
<feature type="transmembrane region" description="Helical" evidence="8">
    <location>
        <begin position="739"/>
        <end position="757"/>
    </location>
</feature>
<dbReference type="Pfam" id="PF00498">
    <property type="entry name" value="FHA"/>
    <property type="match status" value="1"/>
</dbReference>